<evidence type="ECO:0000256" key="6">
    <source>
        <dbReference type="ARBA" id="ARBA00023136"/>
    </source>
</evidence>
<dbReference type="KEGG" id="sbj:CF168_18575"/>
<gene>
    <name evidence="9" type="ORF">CF168_18575</name>
</gene>
<evidence type="ECO:0000256" key="2">
    <source>
        <dbReference type="ARBA" id="ARBA00022448"/>
    </source>
</evidence>
<dbReference type="PROSITE" id="PS50850">
    <property type="entry name" value="MFS"/>
    <property type="match status" value="1"/>
</dbReference>
<dbReference type="PANTHER" id="PTHR23521">
    <property type="entry name" value="TRANSPORTER MFS SUPERFAMILY"/>
    <property type="match status" value="1"/>
</dbReference>
<dbReference type="AlphaFoldDB" id="A0A220US55"/>
<dbReference type="GO" id="GO:0005886">
    <property type="term" value="C:plasma membrane"/>
    <property type="evidence" value="ECO:0007669"/>
    <property type="project" value="UniProtKB-SubCell"/>
</dbReference>
<dbReference type="Proteomes" id="UP000198367">
    <property type="component" value="Chromosome"/>
</dbReference>
<feature type="transmembrane region" description="Helical" evidence="7">
    <location>
        <begin position="52"/>
        <end position="73"/>
    </location>
</feature>
<dbReference type="SUPFAM" id="SSF103473">
    <property type="entry name" value="MFS general substrate transporter"/>
    <property type="match status" value="1"/>
</dbReference>
<feature type="transmembrane region" description="Helical" evidence="7">
    <location>
        <begin position="166"/>
        <end position="185"/>
    </location>
</feature>
<evidence type="ECO:0000256" key="4">
    <source>
        <dbReference type="ARBA" id="ARBA00022692"/>
    </source>
</evidence>
<dbReference type="InterPro" id="IPR036259">
    <property type="entry name" value="MFS_trans_sf"/>
</dbReference>
<dbReference type="InterPro" id="IPR011701">
    <property type="entry name" value="MFS"/>
</dbReference>
<feature type="transmembrane region" description="Helical" evidence="7">
    <location>
        <begin position="206"/>
        <end position="225"/>
    </location>
</feature>
<dbReference type="GO" id="GO:0022857">
    <property type="term" value="F:transmembrane transporter activity"/>
    <property type="evidence" value="ECO:0007669"/>
    <property type="project" value="InterPro"/>
</dbReference>
<keyword evidence="2" id="KW-0813">Transport</keyword>
<keyword evidence="5 7" id="KW-1133">Transmembrane helix</keyword>
<dbReference type="PANTHER" id="PTHR23521:SF2">
    <property type="entry name" value="TRANSPORTER MFS SUPERFAMILY"/>
    <property type="match status" value="1"/>
</dbReference>
<comment type="subcellular location">
    <subcellularLocation>
        <location evidence="1">Cell membrane</location>
        <topology evidence="1">Multi-pass membrane protein</topology>
    </subcellularLocation>
</comment>
<dbReference type="RefSeq" id="WP_089068610.1">
    <property type="nucleotide sequence ID" value="NZ_CP022358.1"/>
</dbReference>
<feature type="transmembrane region" description="Helical" evidence="7">
    <location>
        <begin position="358"/>
        <end position="379"/>
    </location>
</feature>
<evidence type="ECO:0000259" key="8">
    <source>
        <dbReference type="PROSITE" id="PS50850"/>
    </source>
</evidence>
<dbReference type="EMBL" id="CP022358">
    <property type="protein sequence ID" value="ASK70712.1"/>
    <property type="molecule type" value="Genomic_DNA"/>
</dbReference>
<protein>
    <submittedName>
        <fullName evidence="9">MFS transporter</fullName>
    </submittedName>
</protein>
<dbReference type="Gene3D" id="1.20.1250.20">
    <property type="entry name" value="MFS general substrate transporter like domains"/>
    <property type="match status" value="1"/>
</dbReference>
<sequence>MENSALTQSTQKPGLFVPVAGLSLFALASGYLMSLIPLSLSYFELSPDLAPWLASIFYLGLLLGAPCIAPIVARIGHSKAFILFLNILLCSVVVMVLLPQGGIWLASRLVAGVAVAGIFVVVESWLLMADTQKQRAKRLGLYMTALYGGTAIGQLAVDYLGTTGNLPYLVVIGLLAAASLPALLVKRGQPQSSEQHSIALSDLKNLSKPAVVGCLVSGLLLGPIYGLLPVYVSQDMGFAQQTGQFMALIIMGGMIVQPLVSYLSPRFQKSALMAAFSLIGAAALFLLTQKSLVGLWLGFVLLGACAFALYPIAISLACDHLPSSQIVSATQIMLLSYSVGSVIGPVAASRFNHIEHGLLLYLAASFVLTSCYLGAHLLVRSKPRLPTAKA</sequence>
<organism evidence="9 10">
    <name type="scientific">Shewanella bicestrii</name>
    <dbReference type="NCBI Taxonomy" id="2018305"/>
    <lineage>
        <taxon>Bacteria</taxon>
        <taxon>Pseudomonadati</taxon>
        <taxon>Pseudomonadota</taxon>
        <taxon>Gammaproteobacteria</taxon>
        <taxon>Alteromonadales</taxon>
        <taxon>Shewanellaceae</taxon>
        <taxon>Shewanella</taxon>
    </lineage>
</organism>
<dbReference type="InterPro" id="IPR047200">
    <property type="entry name" value="MFS_YcaD-like"/>
</dbReference>
<evidence type="ECO:0000256" key="5">
    <source>
        <dbReference type="ARBA" id="ARBA00022989"/>
    </source>
</evidence>
<keyword evidence="3" id="KW-1003">Cell membrane</keyword>
<feature type="transmembrane region" description="Helical" evidence="7">
    <location>
        <begin position="293"/>
        <end position="314"/>
    </location>
</feature>
<evidence type="ECO:0000256" key="1">
    <source>
        <dbReference type="ARBA" id="ARBA00004651"/>
    </source>
</evidence>
<proteinExistence type="predicted"/>
<evidence type="ECO:0000313" key="10">
    <source>
        <dbReference type="Proteomes" id="UP000198367"/>
    </source>
</evidence>
<evidence type="ECO:0000313" key="9">
    <source>
        <dbReference type="EMBL" id="ASK70712.1"/>
    </source>
</evidence>
<dbReference type="InterPro" id="IPR020846">
    <property type="entry name" value="MFS_dom"/>
</dbReference>
<evidence type="ECO:0000256" key="3">
    <source>
        <dbReference type="ARBA" id="ARBA00022475"/>
    </source>
</evidence>
<accession>A0A220US55</accession>
<feature type="transmembrane region" description="Helical" evidence="7">
    <location>
        <begin position="245"/>
        <end position="263"/>
    </location>
</feature>
<feature type="transmembrane region" description="Helical" evidence="7">
    <location>
        <begin position="139"/>
        <end position="160"/>
    </location>
</feature>
<feature type="domain" description="Major facilitator superfamily (MFS) profile" evidence="8">
    <location>
        <begin position="14"/>
        <end position="382"/>
    </location>
</feature>
<feature type="transmembrane region" description="Helical" evidence="7">
    <location>
        <begin position="15"/>
        <end position="40"/>
    </location>
</feature>
<keyword evidence="4 7" id="KW-0812">Transmembrane</keyword>
<feature type="transmembrane region" description="Helical" evidence="7">
    <location>
        <begin position="326"/>
        <end position="346"/>
    </location>
</feature>
<name>A0A220US55_9GAMM</name>
<keyword evidence="6 7" id="KW-0472">Membrane</keyword>
<feature type="transmembrane region" description="Helical" evidence="7">
    <location>
        <begin position="80"/>
        <end position="98"/>
    </location>
</feature>
<dbReference type="CDD" id="cd17477">
    <property type="entry name" value="MFS_YcaD_like"/>
    <property type="match status" value="1"/>
</dbReference>
<dbReference type="Pfam" id="PF07690">
    <property type="entry name" value="MFS_1"/>
    <property type="match status" value="1"/>
</dbReference>
<feature type="transmembrane region" description="Helical" evidence="7">
    <location>
        <begin position="104"/>
        <end position="127"/>
    </location>
</feature>
<feature type="transmembrane region" description="Helical" evidence="7">
    <location>
        <begin position="270"/>
        <end position="287"/>
    </location>
</feature>
<reference evidence="9 10" key="1">
    <citation type="submission" date="2017-07" db="EMBL/GenBank/DDBJ databases">
        <title>Phenotypical and genomic characterization of a clinical isolate of Shewanella bicestrii sp. nov. producing an extended-spectrum beta-lactamase and a new oxacillinase variant.</title>
        <authorList>
            <person name="Jousset A.B."/>
            <person name="Bonnin R.A."/>
            <person name="Girlich D."/>
            <person name="Dabos L."/>
            <person name="Potron A."/>
            <person name="Dortet L."/>
            <person name="Glaser P."/>
            <person name="Naas T."/>
        </authorList>
    </citation>
    <scope>NUCLEOTIDE SEQUENCE [LARGE SCALE GENOMIC DNA]</scope>
    <source>
        <strain evidence="9 10">JAB-1</strain>
    </source>
</reference>
<keyword evidence="10" id="KW-1185">Reference proteome</keyword>
<evidence type="ECO:0000256" key="7">
    <source>
        <dbReference type="SAM" id="Phobius"/>
    </source>
</evidence>